<evidence type="ECO:0000256" key="6">
    <source>
        <dbReference type="ARBA" id="ARBA00022989"/>
    </source>
</evidence>
<dbReference type="Pfam" id="PF04290">
    <property type="entry name" value="DctQ"/>
    <property type="match status" value="1"/>
</dbReference>
<keyword evidence="3" id="KW-1003">Cell membrane</keyword>
<evidence type="ECO:0000259" key="10">
    <source>
        <dbReference type="Pfam" id="PF04290"/>
    </source>
</evidence>
<dbReference type="InterPro" id="IPR055348">
    <property type="entry name" value="DctQ"/>
</dbReference>
<evidence type="ECO:0000256" key="8">
    <source>
        <dbReference type="ARBA" id="ARBA00038436"/>
    </source>
</evidence>
<keyword evidence="2 9" id="KW-0813">Transport</keyword>
<evidence type="ECO:0000256" key="7">
    <source>
        <dbReference type="ARBA" id="ARBA00023136"/>
    </source>
</evidence>
<evidence type="ECO:0000256" key="5">
    <source>
        <dbReference type="ARBA" id="ARBA00022692"/>
    </source>
</evidence>
<dbReference type="KEGG" id="peg:E5R92_02005"/>
<evidence type="ECO:0000256" key="9">
    <source>
        <dbReference type="RuleBase" id="RU369079"/>
    </source>
</evidence>
<keyword evidence="12" id="KW-1185">Reference proteome</keyword>
<evidence type="ECO:0000256" key="3">
    <source>
        <dbReference type="ARBA" id="ARBA00022475"/>
    </source>
</evidence>
<accession>A0A6H1Q362</accession>
<organism evidence="11 12">
    <name type="scientific">Candidatus Pelagibacter giovannonii</name>
    <dbReference type="NCBI Taxonomy" id="2563896"/>
    <lineage>
        <taxon>Bacteria</taxon>
        <taxon>Pseudomonadati</taxon>
        <taxon>Pseudomonadota</taxon>
        <taxon>Alphaproteobacteria</taxon>
        <taxon>Candidatus Pelagibacterales</taxon>
        <taxon>Candidatus Pelagibacteraceae</taxon>
        <taxon>Candidatus Pelagibacter</taxon>
    </lineage>
</organism>
<comment type="subcellular location">
    <subcellularLocation>
        <location evidence="1 9">Cell inner membrane</location>
        <topology evidence="1 9">Multi-pass membrane protein</topology>
    </subcellularLocation>
</comment>
<dbReference type="PANTHER" id="PTHR35011">
    <property type="entry name" value="2,3-DIKETO-L-GULONATE TRAP TRANSPORTER SMALL PERMEASE PROTEIN YIAM"/>
    <property type="match status" value="1"/>
</dbReference>
<feature type="transmembrane region" description="Helical" evidence="9">
    <location>
        <begin position="47"/>
        <end position="68"/>
    </location>
</feature>
<evidence type="ECO:0000256" key="1">
    <source>
        <dbReference type="ARBA" id="ARBA00004429"/>
    </source>
</evidence>
<feature type="transmembrane region" description="Helical" evidence="9">
    <location>
        <begin position="89"/>
        <end position="111"/>
    </location>
</feature>
<name>A0A6H1Q362_9PROT</name>
<keyword evidence="6 9" id="KW-1133">Transmembrane helix</keyword>
<dbReference type="Proteomes" id="UP000501094">
    <property type="component" value="Chromosome"/>
</dbReference>
<feature type="transmembrane region" description="Helical" evidence="9">
    <location>
        <begin position="21"/>
        <end position="41"/>
    </location>
</feature>
<evidence type="ECO:0000256" key="4">
    <source>
        <dbReference type="ARBA" id="ARBA00022519"/>
    </source>
</evidence>
<dbReference type="GO" id="GO:0005886">
    <property type="term" value="C:plasma membrane"/>
    <property type="evidence" value="ECO:0007669"/>
    <property type="project" value="UniProtKB-SubCell"/>
</dbReference>
<dbReference type="GO" id="GO:0022857">
    <property type="term" value="F:transmembrane transporter activity"/>
    <property type="evidence" value="ECO:0007669"/>
    <property type="project" value="UniProtKB-UniRule"/>
</dbReference>
<keyword evidence="5 9" id="KW-0812">Transmembrane</keyword>
<comment type="function">
    <text evidence="9">Part of the tripartite ATP-independent periplasmic (TRAP) transport system.</text>
</comment>
<comment type="subunit">
    <text evidence="9">The complex comprises the extracytoplasmic solute receptor protein and the two transmembrane proteins.</text>
</comment>
<evidence type="ECO:0000313" key="12">
    <source>
        <dbReference type="Proteomes" id="UP000501094"/>
    </source>
</evidence>
<gene>
    <name evidence="11" type="ORF">E5R92_02005</name>
</gene>
<reference evidence="11 12" key="1">
    <citation type="journal article" date="2020" name="Nat. Microbiol.">
        <title>Lysogenic host-virus interactions in SAR11 marine bacteria.</title>
        <authorList>
            <person name="Morris R.M."/>
            <person name="Cain K.R."/>
            <person name="Hvorecny K.L."/>
            <person name="Kollman J.M."/>
        </authorList>
    </citation>
    <scope>NUCLEOTIDE SEQUENCE [LARGE SCALE GENOMIC DNA]</scope>
    <source>
        <strain evidence="11 12">NP1</strain>
    </source>
</reference>
<keyword evidence="7 9" id="KW-0472">Membrane</keyword>
<feature type="domain" description="Tripartite ATP-independent periplasmic transporters DctQ component" evidence="10">
    <location>
        <begin position="27"/>
        <end position="167"/>
    </location>
</feature>
<dbReference type="InterPro" id="IPR007387">
    <property type="entry name" value="TRAP_DctQ"/>
</dbReference>
<feature type="transmembrane region" description="Helical" evidence="9">
    <location>
        <begin position="145"/>
        <end position="166"/>
    </location>
</feature>
<dbReference type="PANTHER" id="PTHR35011:SF2">
    <property type="entry name" value="2,3-DIKETO-L-GULONATE TRAP TRANSPORTER SMALL PERMEASE PROTEIN YIAM"/>
    <property type="match status" value="1"/>
</dbReference>
<protein>
    <recommendedName>
        <fullName evidence="9">TRAP transporter small permease protein</fullName>
    </recommendedName>
</protein>
<dbReference type="GO" id="GO:0015740">
    <property type="term" value="P:C4-dicarboxylate transport"/>
    <property type="evidence" value="ECO:0007669"/>
    <property type="project" value="TreeGrafter"/>
</dbReference>
<sequence length="169" mass="19784">MLKFFNNIDRFIHRTLEAMCSLLLAAMVGFTLYNVIMRYVFNNPPVWGDLLTVLSNIWLMFIALSLTARDNEHIALNLIYEKLPNRLSLYIRQFWKLMIMAIGIVLIIYGFELVEGMRGKYWEMWYFEISFQGIEFKENYMPKKYAVAILPLAGFLTTIGAAISFVKKV</sequence>
<dbReference type="EMBL" id="CP038852">
    <property type="protein sequence ID" value="QIZ20559.1"/>
    <property type="molecule type" value="Genomic_DNA"/>
</dbReference>
<keyword evidence="4 9" id="KW-0997">Cell inner membrane</keyword>
<proteinExistence type="inferred from homology"/>
<dbReference type="AlphaFoldDB" id="A0A6H1Q362"/>
<evidence type="ECO:0000256" key="2">
    <source>
        <dbReference type="ARBA" id="ARBA00022448"/>
    </source>
</evidence>
<evidence type="ECO:0000313" key="11">
    <source>
        <dbReference type="EMBL" id="QIZ20559.1"/>
    </source>
</evidence>
<comment type="similarity">
    <text evidence="8 9">Belongs to the TRAP transporter small permease family.</text>
</comment>